<feature type="transmembrane region" description="Helical" evidence="9">
    <location>
        <begin position="62"/>
        <end position="85"/>
    </location>
</feature>
<dbReference type="GO" id="GO:0016020">
    <property type="term" value="C:membrane"/>
    <property type="evidence" value="ECO:0007669"/>
    <property type="project" value="UniProtKB-SubCell"/>
</dbReference>
<dbReference type="InterPro" id="IPR004117">
    <property type="entry name" value="7tm6_olfct_rcpt"/>
</dbReference>
<evidence type="ECO:0000313" key="11">
    <source>
        <dbReference type="RefSeq" id="XP_026733524.1"/>
    </source>
</evidence>
<keyword evidence="4" id="KW-0552">Olfaction</keyword>
<keyword evidence="3 9" id="KW-0812">Transmembrane</keyword>
<evidence type="ECO:0000256" key="1">
    <source>
        <dbReference type="ARBA" id="ARBA00004141"/>
    </source>
</evidence>
<keyword evidence="2" id="KW-0716">Sensory transduction</keyword>
<comment type="subcellular location">
    <subcellularLocation>
        <location evidence="1">Membrane</location>
        <topology evidence="1">Multi-pass membrane protein</topology>
    </subcellularLocation>
</comment>
<dbReference type="OrthoDB" id="7604726at2759"/>
<evidence type="ECO:0000256" key="7">
    <source>
        <dbReference type="ARBA" id="ARBA00023170"/>
    </source>
</evidence>
<dbReference type="Pfam" id="PF02949">
    <property type="entry name" value="7tm_6"/>
    <property type="match status" value="1"/>
</dbReference>
<evidence type="ECO:0000256" key="5">
    <source>
        <dbReference type="ARBA" id="ARBA00022989"/>
    </source>
</evidence>
<keyword evidence="5 9" id="KW-1133">Transmembrane helix</keyword>
<accession>A0A7E5VYW6</accession>
<evidence type="ECO:0000256" key="9">
    <source>
        <dbReference type="SAM" id="Phobius"/>
    </source>
</evidence>
<keyword evidence="7" id="KW-0675">Receptor</keyword>
<dbReference type="GeneID" id="113497917"/>
<dbReference type="InParanoid" id="A0A7E5VYW6"/>
<evidence type="ECO:0000256" key="4">
    <source>
        <dbReference type="ARBA" id="ARBA00022725"/>
    </source>
</evidence>
<evidence type="ECO:0000313" key="10">
    <source>
        <dbReference type="Proteomes" id="UP000322000"/>
    </source>
</evidence>
<dbReference type="GO" id="GO:0004984">
    <property type="term" value="F:olfactory receptor activity"/>
    <property type="evidence" value="ECO:0007669"/>
    <property type="project" value="InterPro"/>
</dbReference>
<sequence length="97" mass="11096">MIVSPMISSFVCYYSELLIQQSERFRLATYSCGWERSSDRRARTSIALILQRALRPAAIQSVFSTVCLVALSEVNTFLVIIYMSLIEMQYIFSINSP</sequence>
<keyword evidence="6 9" id="KW-0472">Membrane</keyword>
<name>A0A7E5VYW6_TRINI</name>
<dbReference type="Proteomes" id="UP000322000">
    <property type="component" value="Chromosome 10"/>
</dbReference>
<dbReference type="GO" id="GO:0005549">
    <property type="term" value="F:odorant binding"/>
    <property type="evidence" value="ECO:0007669"/>
    <property type="project" value="InterPro"/>
</dbReference>
<dbReference type="AlphaFoldDB" id="A0A7E5VYW6"/>
<proteinExistence type="predicted"/>
<organism evidence="10 11">
    <name type="scientific">Trichoplusia ni</name>
    <name type="common">Cabbage looper</name>
    <dbReference type="NCBI Taxonomy" id="7111"/>
    <lineage>
        <taxon>Eukaryota</taxon>
        <taxon>Metazoa</taxon>
        <taxon>Ecdysozoa</taxon>
        <taxon>Arthropoda</taxon>
        <taxon>Hexapoda</taxon>
        <taxon>Insecta</taxon>
        <taxon>Pterygota</taxon>
        <taxon>Neoptera</taxon>
        <taxon>Endopterygota</taxon>
        <taxon>Lepidoptera</taxon>
        <taxon>Glossata</taxon>
        <taxon>Ditrysia</taxon>
        <taxon>Noctuoidea</taxon>
        <taxon>Noctuidae</taxon>
        <taxon>Plusiinae</taxon>
        <taxon>Trichoplusia</taxon>
    </lineage>
</organism>
<evidence type="ECO:0000256" key="8">
    <source>
        <dbReference type="ARBA" id="ARBA00023224"/>
    </source>
</evidence>
<dbReference type="RefSeq" id="XP_026733524.1">
    <property type="nucleotide sequence ID" value="XM_026877723.1"/>
</dbReference>
<protein>
    <submittedName>
        <fullName evidence="11">Uncharacterized protein LOC113497917</fullName>
    </submittedName>
</protein>
<evidence type="ECO:0000256" key="2">
    <source>
        <dbReference type="ARBA" id="ARBA00022606"/>
    </source>
</evidence>
<keyword evidence="10" id="KW-1185">Reference proteome</keyword>
<reference evidence="11" key="1">
    <citation type="submission" date="2025-08" db="UniProtKB">
        <authorList>
            <consortium name="RefSeq"/>
        </authorList>
    </citation>
    <scope>IDENTIFICATION</scope>
</reference>
<evidence type="ECO:0000256" key="3">
    <source>
        <dbReference type="ARBA" id="ARBA00022692"/>
    </source>
</evidence>
<dbReference type="GO" id="GO:0007165">
    <property type="term" value="P:signal transduction"/>
    <property type="evidence" value="ECO:0007669"/>
    <property type="project" value="UniProtKB-KW"/>
</dbReference>
<gene>
    <name evidence="11" type="primary">LOC113497917</name>
</gene>
<dbReference type="KEGG" id="tnl:113497917"/>
<keyword evidence="8" id="KW-0807">Transducer</keyword>
<evidence type="ECO:0000256" key="6">
    <source>
        <dbReference type="ARBA" id="ARBA00023136"/>
    </source>
</evidence>